<evidence type="ECO:0000256" key="2">
    <source>
        <dbReference type="ARBA" id="ARBA00023015"/>
    </source>
</evidence>
<evidence type="ECO:0000259" key="9">
    <source>
        <dbReference type="PROSITE" id="PS52002"/>
    </source>
</evidence>
<dbReference type="GO" id="GO:0016602">
    <property type="term" value="C:CCAAT-binding factor complex"/>
    <property type="evidence" value="ECO:0007669"/>
    <property type="project" value="InterPro"/>
</dbReference>
<dbReference type="GO" id="GO:0003677">
    <property type="term" value="F:DNA binding"/>
    <property type="evidence" value="ECO:0007669"/>
    <property type="project" value="UniProtKB-KW"/>
</dbReference>
<dbReference type="InterPro" id="IPR018362">
    <property type="entry name" value="CCAAT-binding_factor_CS"/>
</dbReference>
<organism evidence="10 11">
    <name type="scientific">Arabidopsis arenosa</name>
    <name type="common">Sand rock-cress</name>
    <name type="synonym">Cardaminopsis arenosa</name>
    <dbReference type="NCBI Taxonomy" id="38785"/>
    <lineage>
        <taxon>Eukaryota</taxon>
        <taxon>Viridiplantae</taxon>
        <taxon>Streptophyta</taxon>
        <taxon>Embryophyta</taxon>
        <taxon>Tracheophyta</taxon>
        <taxon>Spermatophyta</taxon>
        <taxon>Magnoliopsida</taxon>
        <taxon>eudicotyledons</taxon>
        <taxon>Gunneridae</taxon>
        <taxon>Pentapetalae</taxon>
        <taxon>rosids</taxon>
        <taxon>malvids</taxon>
        <taxon>Brassicales</taxon>
        <taxon>Brassicaceae</taxon>
        <taxon>Camelineae</taxon>
        <taxon>Arabidopsis</taxon>
    </lineage>
</organism>
<keyword evidence="2" id="KW-0805">Transcription regulation</keyword>
<feature type="compositionally biased region" description="Basic and acidic residues" evidence="8">
    <location>
        <begin position="364"/>
        <end position="382"/>
    </location>
</feature>
<dbReference type="Pfam" id="PF02045">
    <property type="entry name" value="CBFB_NFYA"/>
    <property type="match status" value="1"/>
</dbReference>
<dbReference type="Proteomes" id="UP000682877">
    <property type="component" value="Chromosome 3"/>
</dbReference>
<evidence type="ECO:0000313" key="11">
    <source>
        <dbReference type="Proteomes" id="UP000682877"/>
    </source>
</evidence>
<dbReference type="SMART" id="SM01272">
    <property type="entry name" value="LsmAD"/>
    <property type="match status" value="1"/>
</dbReference>
<dbReference type="GO" id="GO:0034063">
    <property type="term" value="P:stress granule assembly"/>
    <property type="evidence" value="ECO:0007669"/>
    <property type="project" value="TreeGrafter"/>
</dbReference>
<evidence type="ECO:0000256" key="7">
    <source>
        <dbReference type="ARBA" id="ARBA00025911"/>
    </source>
</evidence>
<comment type="subcellular location">
    <subcellularLocation>
        <location evidence="1">Nucleus</location>
    </subcellularLocation>
</comment>
<dbReference type="InterPro" id="IPR045117">
    <property type="entry name" value="ATXN2-like"/>
</dbReference>
<feature type="compositionally biased region" description="Polar residues" evidence="8">
    <location>
        <begin position="305"/>
        <end position="316"/>
    </location>
</feature>
<keyword evidence="6" id="KW-0539">Nucleus</keyword>
<dbReference type="InterPro" id="IPR047575">
    <property type="entry name" value="Sm"/>
</dbReference>
<dbReference type="PROSITE" id="PS51152">
    <property type="entry name" value="NFYA_HAP2_2"/>
    <property type="match status" value="1"/>
</dbReference>
<dbReference type="InterPro" id="IPR025852">
    <property type="entry name" value="SM_dom_ATX"/>
</dbReference>
<evidence type="ECO:0000256" key="8">
    <source>
        <dbReference type="SAM" id="MobiDB-lite"/>
    </source>
</evidence>
<name>A0A8S1ZY22_ARAAE</name>
<keyword evidence="4" id="KW-0010">Activator</keyword>
<evidence type="ECO:0000256" key="1">
    <source>
        <dbReference type="ARBA" id="ARBA00004123"/>
    </source>
</evidence>
<dbReference type="GO" id="GO:0010494">
    <property type="term" value="C:cytoplasmic stress granule"/>
    <property type="evidence" value="ECO:0007669"/>
    <property type="project" value="TreeGrafter"/>
</dbReference>
<dbReference type="AlphaFoldDB" id="A0A8S1ZY22"/>
<feature type="compositionally biased region" description="Polar residues" evidence="8">
    <location>
        <begin position="646"/>
        <end position="666"/>
    </location>
</feature>
<dbReference type="Gene3D" id="6.10.250.2430">
    <property type="match status" value="1"/>
</dbReference>
<evidence type="ECO:0000256" key="3">
    <source>
        <dbReference type="ARBA" id="ARBA00023125"/>
    </source>
</evidence>
<dbReference type="Pfam" id="PF14438">
    <property type="entry name" value="SM-ATX"/>
    <property type="match status" value="1"/>
</dbReference>
<feature type="region of interest" description="Disordered" evidence="8">
    <location>
        <begin position="305"/>
        <end position="509"/>
    </location>
</feature>
<protein>
    <recommendedName>
        <fullName evidence="9">Sm domain-containing protein</fullName>
    </recommendedName>
</protein>
<dbReference type="GO" id="GO:0003729">
    <property type="term" value="F:mRNA binding"/>
    <property type="evidence" value="ECO:0007669"/>
    <property type="project" value="TreeGrafter"/>
</dbReference>
<dbReference type="Pfam" id="PF06741">
    <property type="entry name" value="LsmAD"/>
    <property type="match status" value="1"/>
</dbReference>
<evidence type="ECO:0000256" key="6">
    <source>
        <dbReference type="ARBA" id="ARBA00023242"/>
    </source>
</evidence>
<keyword evidence="11" id="KW-1185">Reference proteome</keyword>
<dbReference type="Pfam" id="PF07145">
    <property type="entry name" value="PAM2"/>
    <property type="match status" value="1"/>
</dbReference>
<dbReference type="GO" id="GO:0003700">
    <property type="term" value="F:DNA-binding transcription factor activity"/>
    <property type="evidence" value="ECO:0007669"/>
    <property type="project" value="InterPro"/>
</dbReference>
<feature type="compositionally biased region" description="Low complexity" evidence="8">
    <location>
        <begin position="854"/>
        <end position="865"/>
    </location>
</feature>
<accession>A0A8S1ZY22</accession>
<dbReference type="PROSITE" id="PS00686">
    <property type="entry name" value="NFYA_HAP2_1"/>
    <property type="match status" value="1"/>
</dbReference>
<proteinExistence type="predicted"/>
<gene>
    <name evidence="10" type="ORF">AARE701A_LOCUS7137</name>
</gene>
<dbReference type="InterPro" id="IPR009604">
    <property type="entry name" value="LsmAD_domain"/>
</dbReference>
<feature type="region of interest" description="Disordered" evidence="8">
    <location>
        <begin position="638"/>
        <end position="668"/>
    </location>
</feature>
<evidence type="ECO:0000313" key="10">
    <source>
        <dbReference type="EMBL" id="CAE5967212.1"/>
    </source>
</evidence>
<feature type="region of interest" description="Disordered" evidence="8">
    <location>
        <begin position="839"/>
        <end position="865"/>
    </location>
</feature>
<dbReference type="PROSITE" id="PS52002">
    <property type="entry name" value="SM"/>
    <property type="match status" value="1"/>
</dbReference>
<dbReference type="PANTHER" id="PTHR12854">
    <property type="entry name" value="ATAXIN 2-RELATED"/>
    <property type="match status" value="1"/>
</dbReference>
<dbReference type="CDD" id="cd00600">
    <property type="entry name" value="Sm_like"/>
    <property type="match status" value="1"/>
</dbReference>
<evidence type="ECO:0000256" key="4">
    <source>
        <dbReference type="ARBA" id="ARBA00023159"/>
    </source>
</evidence>
<dbReference type="InterPro" id="IPR009818">
    <property type="entry name" value="PAM2_motif"/>
</dbReference>
<reference evidence="10" key="1">
    <citation type="submission" date="2021-01" db="EMBL/GenBank/DDBJ databases">
        <authorList>
            <person name="Bezrukov I."/>
        </authorList>
    </citation>
    <scope>NUCLEOTIDE SEQUENCE</scope>
</reference>
<dbReference type="SMART" id="SM00521">
    <property type="entry name" value="CBF"/>
    <property type="match status" value="1"/>
</dbReference>
<dbReference type="PANTHER" id="PTHR12854:SF15">
    <property type="entry name" value="POLYADENYLATE-BINDING PROTEIN-INTERACTING PROTEIN 4"/>
    <property type="match status" value="1"/>
</dbReference>
<keyword evidence="5" id="KW-0804">Transcription</keyword>
<dbReference type="InterPro" id="IPR001289">
    <property type="entry name" value="NFYA"/>
</dbReference>
<dbReference type="EMBL" id="LR999453">
    <property type="protein sequence ID" value="CAE5967212.1"/>
    <property type="molecule type" value="Genomic_DNA"/>
</dbReference>
<evidence type="ECO:0000256" key="5">
    <source>
        <dbReference type="ARBA" id="ARBA00023163"/>
    </source>
</evidence>
<keyword evidence="3" id="KW-0238">DNA-binding</keyword>
<comment type="subunit">
    <text evidence="7">Heterotrimeric transcription factor composed of three components, NF-YA, NF-YB and NF-YC. NF-YB and NF-YC must interact and dimerize for NF-YA association and DNA binding.</text>
</comment>
<feature type="domain" description="Sm" evidence="9">
    <location>
        <begin position="51"/>
        <end position="116"/>
    </location>
</feature>
<feature type="compositionally biased region" description="Low complexity" evidence="8">
    <location>
        <begin position="416"/>
        <end position="466"/>
    </location>
</feature>
<feature type="compositionally biased region" description="Polar residues" evidence="8">
    <location>
        <begin position="328"/>
        <end position="346"/>
    </location>
</feature>
<dbReference type="PRINTS" id="PR00616">
    <property type="entry name" value="CCAATSUBUNTB"/>
</dbReference>
<sequence>MSMQPIPQSKSSSNGFPLKRGEREEVLNKANTSNTAFNGEAGSLERPSLDRLVYLSACYIGHHVEVHLRNGSVYTGIFHAADVEKDFGIILKMACLIKDGTLRGHKSRSEFVRKPPSKTFIIPADELVQVIAKDLSVSSTNMSNAVQGEKPAELLTDSSISQSYHVDRERQLQPWVPDETIPQGADLENVFDNPWNRKWNQFEVNESLFGVKSTFDEEIYTTRLERGPQTKQLEEQARKIAREIEAETTRDLHVAEERGLQLNENFDFDEEARYSSVRPVTGFGDSGFDEEDNALLDTCNDLTFGGSSTSDGQKPASSGKGCEELRGDSQSSRNNTNVDQSFSTSKKQSKDFPAEGNKISESQLDERRRNNNQESHNNRSAEESTSGHGDIKEGAKFGGGATSMSKAVTEREREASQVSSKTKSESSFGQSASRSSESRPGPSTSSRPGLSPSSSIGSMTSSEKSTLNPNAKEFKLNPNAKSFKPSQPAAVRPQSPVSDASFYYPGPSHVPPVQQMPGMPPVNYGVPPYPGNQPPMMYHPQTYYHPSGQPQYPQQQMMPGQQQPRPVYYMQHPPPYQQTMQEFHSKDSLPYPVTSWENSVFTNSNVQGSSSMTDNNNTLSLTMEMMSSHLPEMKQTGFQLQDHDSSSTQSTGGESYSEVASLSEPNNRYDHNIVVTQLSGYKENPENPIGSHSKSKVSQDSVVFPIEASSWPLHGNVTPHFNGFLSFPYASQHMVQHPQMGGLVLSRMPLPHNIPENEPIFVNAKQYQAILRRRQRRAKLEAQNKLIKVRKPYLHESRHLHALKRARGSGGRFLNTKKFQESKSPPFLGPPHVFKNSPGKFQQRDISRGGVGSSGSTTSCSDVTGNNNDMFQQNPQFGFSGYPSNHHVAVLM</sequence>